<name>A0AAW1W408_RUBAR</name>
<organism evidence="2 3">
    <name type="scientific">Rubus argutus</name>
    <name type="common">Southern blackberry</name>
    <dbReference type="NCBI Taxonomy" id="59490"/>
    <lineage>
        <taxon>Eukaryota</taxon>
        <taxon>Viridiplantae</taxon>
        <taxon>Streptophyta</taxon>
        <taxon>Embryophyta</taxon>
        <taxon>Tracheophyta</taxon>
        <taxon>Spermatophyta</taxon>
        <taxon>Magnoliopsida</taxon>
        <taxon>eudicotyledons</taxon>
        <taxon>Gunneridae</taxon>
        <taxon>Pentapetalae</taxon>
        <taxon>rosids</taxon>
        <taxon>fabids</taxon>
        <taxon>Rosales</taxon>
        <taxon>Rosaceae</taxon>
        <taxon>Rosoideae</taxon>
        <taxon>Rosoideae incertae sedis</taxon>
        <taxon>Rubus</taxon>
    </lineage>
</organism>
<evidence type="ECO:0000313" key="2">
    <source>
        <dbReference type="EMBL" id="KAK9913583.1"/>
    </source>
</evidence>
<protein>
    <recommendedName>
        <fullName evidence="4">Transposase</fullName>
    </recommendedName>
</protein>
<accession>A0AAW1W408</accession>
<gene>
    <name evidence="2" type="ORF">M0R45_037394</name>
</gene>
<proteinExistence type="predicted"/>
<evidence type="ECO:0000256" key="1">
    <source>
        <dbReference type="SAM" id="MobiDB-lite"/>
    </source>
</evidence>
<dbReference type="AlphaFoldDB" id="A0AAW1W408"/>
<dbReference type="Proteomes" id="UP001457282">
    <property type="component" value="Unassembled WGS sequence"/>
</dbReference>
<feature type="region of interest" description="Disordered" evidence="1">
    <location>
        <begin position="1"/>
        <end position="25"/>
    </location>
</feature>
<feature type="compositionally biased region" description="Basic residues" evidence="1">
    <location>
        <begin position="1"/>
        <end position="19"/>
    </location>
</feature>
<comment type="caution">
    <text evidence="2">The sequence shown here is derived from an EMBL/GenBank/DDBJ whole genome shotgun (WGS) entry which is preliminary data.</text>
</comment>
<reference evidence="2 3" key="1">
    <citation type="journal article" date="2023" name="G3 (Bethesda)">
        <title>A chromosome-length genome assembly and annotation of blackberry (Rubus argutus, cv. 'Hillquist').</title>
        <authorList>
            <person name="Bruna T."/>
            <person name="Aryal R."/>
            <person name="Dudchenko O."/>
            <person name="Sargent D.J."/>
            <person name="Mead D."/>
            <person name="Buti M."/>
            <person name="Cavallini A."/>
            <person name="Hytonen T."/>
            <person name="Andres J."/>
            <person name="Pham M."/>
            <person name="Weisz D."/>
            <person name="Mascagni F."/>
            <person name="Usai G."/>
            <person name="Natali L."/>
            <person name="Bassil N."/>
            <person name="Fernandez G.E."/>
            <person name="Lomsadze A."/>
            <person name="Armour M."/>
            <person name="Olukolu B."/>
            <person name="Poorten T."/>
            <person name="Britton C."/>
            <person name="Davik J."/>
            <person name="Ashrafi H."/>
            <person name="Aiden E.L."/>
            <person name="Borodovsky M."/>
            <person name="Worthington M."/>
        </authorList>
    </citation>
    <scope>NUCLEOTIDE SEQUENCE [LARGE SCALE GENOMIC DNA]</scope>
    <source>
        <strain evidence="2">PI 553951</strain>
    </source>
</reference>
<evidence type="ECO:0000313" key="3">
    <source>
        <dbReference type="Proteomes" id="UP001457282"/>
    </source>
</evidence>
<evidence type="ECO:0008006" key="4">
    <source>
        <dbReference type="Google" id="ProtNLM"/>
    </source>
</evidence>
<sequence length="105" mass="12115">MVTHSQRSKYKAKGQRSKAHKPEKEVQAWKATWLAWHPDPACSAESDQKELSWVGGKILLLSYDRQRWVIGSLGHWVLGIIVSQQIKWVHGRHFPNKPTTKTLFS</sequence>
<dbReference type="EMBL" id="JBEDUW010000007">
    <property type="protein sequence ID" value="KAK9913583.1"/>
    <property type="molecule type" value="Genomic_DNA"/>
</dbReference>
<keyword evidence="3" id="KW-1185">Reference proteome</keyword>